<dbReference type="EMBL" id="JAVDXZ010000001">
    <property type="protein sequence ID" value="MDR7328521.1"/>
    <property type="molecule type" value="Genomic_DNA"/>
</dbReference>
<evidence type="ECO:0000259" key="3">
    <source>
        <dbReference type="Pfam" id="PF13806"/>
    </source>
</evidence>
<dbReference type="Gene3D" id="2.102.10.10">
    <property type="entry name" value="Rieske [2Fe-2S] iron-sulphur domain"/>
    <property type="match status" value="1"/>
</dbReference>
<feature type="domain" description="Rieske-like [2Fe-2S]" evidence="3">
    <location>
        <begin position="4"/>
        <end position="108"/>
    </location>
</feature>
<dbReference type="PANTHER" id="PTHR40562:SF1">
    <property type="entry name" value="NITRITE REDUCTASE (NADH) SMALL SUBUNIT"/>
    <property type="match status" value="1"/>
</dbReference>
<proteinExistence type="predicted"/>
<comment type="caution">
    <text evidence="4">The sequence shown here is derived from an EMBL/GenBank/DDBJ whole genome shotgun (WGS) entry which is preliminary data.</text>
</comment>
<dbReference type="RefSeq" id="WP_290197384.1">
    <property type="nucleotide sequence ID" value="NZ_CP047654.1"/>
</dbReference>
<dbReference type="GO" id="GO:0106316">
    <property type="term" value="F:nitrite reductase (NADH) activity"/>
    <property type="evidence" value="ECO:0007669"/>
    <property type="project" value="UniProtKB-EC"/>
</dbReference>
<name>A0ABU1ZUC0_9CORY</name>
<dbReference type="InterPro" id="IPR036922">
    <property type="entry name" value="Rieske_2Fe-2S_sf"/>
</dbReference>
<dbReference type="Pfam" id="PF13806">
    <property type="entry name" value="Rieske_2"/>
    <property type="match status" value="1"/>
</dbReference>
<dbReference type="CDD" id="cd03529">
    <property type="entry name" value="Rieske_NirD"/>
    <property type="match status" value="1"/>
</dbReference>
<dbReference type="PANTHER" id="PTHR40562">
    <property type="match status" value="1"/>
</dbReference>
<keyword evidence="5" id="KW-1185">Reference proteome</keyword>
<dbReference type="InterPro" id="IPR017881">
    <property type="entry name" value="NirD"/>
</dbReference>
<accession>A0ABU1ZUC0</accession>
<dbReference type="Proteomes" id="UP001180840">
    <property type="component" value="Unassembled WGS sequence"/>
</dbReference>
<evidence type="ECO:0000313" key="4">
    <source>
        <dbReference type="EMBL" id="MDR7328521.1"/>
    </source>
</evidence>
<dbReference type="PROSITE" id="PS51300">
    <property type="entry name" value="NIRD"/>
    <property type="match status" value="1"/>
</dbReference>
<keyword evidence="2" id="KW-0534">Nitrate assimilation</keyword>
<evidence type="ECO:0000256" key="1">
    <source>
        <dbReference type="ARBA" id="ARBA00023002"/>
    </source>
</evidence>
<reference evidence="4" key="1">
    <citation type="submission" date="2023-07" db="EMBL/GenBank/DDBJ databases">
        <title>Sequencing the genomes of 1000 actinobacteria strains.</title>
        <authorList>
            <person name="Klenk H.-P."/>
        </authorList>
    </citation>
    <scope>NUCLEOTIDE SEQUENCE</scope>
    <source>
        <strain evidence="4">DSM 107476</strain>
    </source>
</reference>
<dbReference type="InterPro" id="IPR012748">
    <property type="entry name" value="Rieske-like_NirD"/>
</dbReference>
<gene>
    <name evidence="4" type="ORF">J2S39_000197</name>
</gene>
<evidence type="ECO:0000313" key="5">
    <source>
        <dbReference type="Proteomes" id="UP001180840"/>
    </source>
</evidence>
<dbReference type="SUPFAM" id="SSF50022">
    <property type="entry name" value="ISP domain"/>
    <property type="match status" value="1"/>
</dbReference>
<dbReference type="EC" id="1.7.1.15" evidence="4"/>
<evidence type="ECO:0000256" key="2">
    <source>
        <dbReference type="ARBA" id="ARBA00023063"/>
    </source>
</evidence>
<protein>
    <submittedName>
        <fullName evidence="4">Nitrite reductase (NADH) small subunit</fullName>
        <ecNumber evidence="4">1.7.1.15</ecNumber>
    </submittedName>
</protein>
<keyword evidence="1 4" id="KW-0560">Oxidoreductase</keyword>
<dbReference type="NCBIfam" id="TIGR02378">
    <property type="entry name" value="nirD_assim_sml"/>
    <property type="match status" value="1"/>
</dbReference>
<organism evidence="4 5">
    <name type="scientific">Corynebacterium guangdongense</name>
    <dbReference type="NCBI Taxonomy" id="1783348"/>
    <lineage>
        <taxon>Bacteria</taxon>
        <taxon>Bacillati</taxon>
        <taxon>Actinomycetota</taxon>
        <taxon>Actinomycetes</taxon>
        <taxon>Mycobacteriales</taxon>
        <taxon>Corynebacteriaceae</taxon>
        <taxon>Corynebacterium</taxon>
    </lineage>
</organism>
<sequence length="110" mass="11701">MSETTVCRLDQLTLNLGVAALLPGGRQVALFRVPAVDGETLHAVDNIDPYTGASVISRGIVGEVDGRPTIASPLLKQKFYLDDGQSLQGDEKSITVYDTRVVDGEVIVSS</sequence>